<reference evidence="7 8" key="1">
    <citation type="submission" date="2019-06" db="EMBL/GenBank/DDBJ databases">
        <title>Sequencing the genomes of 1000 actinobacteria strains.</title>
        <authorList>
            <person name="Klenk H.-P."/>
        </authorList>
    </citation>
    <scope>NUCLEOTIDE SEQUENCE [LARGE SCALE GENOMIC DNA]</scope>
    <source>
        <strain evidence="7 8">DSM 45301</strain>
    </source>
</reference>
<keyword evidence="4" id="KW-0808">Transferase</keyword>
<dbReference type="Proteomes" id="UP000315677">
    <property type="component" value="Unassembled WGS sequence"/>
</dbReference>
<dbReference type="SUPFAM" id="SSF53448">
    <property type="entry name" value="Nucleotide-diphospho-sugar transferases"/>
    <property type="match status" value="1"/>
</dbReference>
<evidence type="ECO:0000313" key="7">
    <source>
        <dbReference type="EMBL" id="TQM10233.1"/>
    </source>
</evidence>
<name>A0A543DLQ3_9PSEU</name>
<dbReference type="OrthoDB" id="9763050at2"/>
<dbReference type="InterPro" id="IPR029044">
    <property type="entry name" value="Nucleotide-diphossugar_trans"/>
</dbReference>
<feature type="transmembrane region" description="Helical" evidence="6">
    <location>
        <begin position="303"/>
        <end position="329"/>
    </location>
</feature>
<dbReference type="PANTHER" id="PTHR22913:SF12">
    <property type="entry name" value="MANNURONAN SYNTHASE"/>
    <property type="match status" value="1"/>
</dbReference>
<feature type="transmembrane region" description="Helical" evidence="6">
    <location>
        <begin position="349"/>
        <end position="370"/>
    </location>
</feature>
<comment type="subcellular location">
    <subcellularLocation>
        <location evidence="1">Cell membrane</location>
    </subcellularLocation>
</comment>
<dbReference type="RefSeq" id="WP_142058904.1">
    <property type="nucleotide sequence ID" value="NZ_VFPA01000003.1"/>
</dbReference>
<keyword evidence="6" id="KW-1133">Transmembrane helix</keyword>
<dbReference type="GO" id="GO:0085029">
    <property type="term" value="P:extracellular matrix assembly"/>
    <property type="evidence" value="ECO:0007669"/>
    <property type="project" value="TreeGrafter"/>
</dbReference>
<keyword evidence="2" id="KW-1003">Cell membrane</keyword>
<feature type="transmembrane region" description="Helical" evidence="6">
    <location>
        <begin position="6"/>
        <end position="27"/>
    </location>
</feature>
<dbReference type="PANTHER" id="PTHR22913">
    <property type="entry name" value="HYALURONAN SYNTHASE"/>
    <property type="match status" value="1"/>
</dbReference>
<evidence type="ECO:0000256" key="1">
    <source>
        <dbReference type="ARBA" id="ARBA00004236"/>
    </source>
</evidence>
<evidence type="ECO:0000256" key="5">
    <source>
        <dbReference type="ARBA" id="ARBA00023136"/>
    </source>
</evidence>
<dbReference type="GO" id="GO:0005886">
    <property type="term" value="C:plasma membrane"/>
    <property type="evidence" value="ECO:0007669"/>
    <property type="project" value="UniProtKB-SubCell"/>
</dbReference>
<accession>A0A543DLQ3</accession>
<gene>
    <name evidence="7" type="ORF">FB558_6018</name>
</gene>
<keyword evidence="6" id="KW-0812">Transmembrane</keyword>
<comment type="caution">
    <text evidence="7">The sequence shown here is derived from an EMBL/GenBank/DDBJ whole genome shotgun (WGS) entry which is preliminary data.</text>
</comment>
<dbReference type="AlphaFoldDB" id="A0A543DLQ3"/>
<evidence type="ECO:0000313" key="8">
    <source>
        <dbReference type="Proteomes" id="UP000315677"/>
    </source>
</evidence>
<evidence type="ECO:0000256" key="2">
    <source>
        <dbReference type="ARBA" id="ARBA00022475"/>
    </source>
</evidence>
<dbReference type="EMBL" id="VFPA01000003">
    <property type="protein sequence ID" value="TQM10233.1"/>
    <property type="molecule type" value="Genomic_DNA"/>
</dbReference>
<keyword evidence="8" id="KW-1185">Reference proteome</keyword>
<evidence type="ECO:0000256" key="4">
    <source>
        <dbReference type="ARBA" id="ARBA00022679"/>
    </source>
</evidence>
<dbReference type="GO" id="GO:0030213">
    <property type="term" value="P:hyaluronan biosynthetic process"/>
    <property type="evidence" value="ECO:0007669"/>
    <property type="project" value="TreeGrafter"/>
</dbReference>
<dbReference type="Gene3D" id="3.90.550.10">
    <property type="entry name" value="Spore Coat Polysaccharide Biosynthesis Protein SpsA, Chain A"/>
    <property type="match status" value="1"/>
</dbReference>
<keyword evidence="5 6" id="KW-0472">Membrane</keyword>
<dbReference type="GO" id="GO:0050501">
    <property type="term" value="F:hyaluronan synthase activity"/>
    <property type="evidence" value="ECO:0007669"/>
    <property type="project" value="TreeGrafter"/>
</dbReference>
<protein>
    <submittedName>
        <fullName evidence="7">Hyaluronan synthase</fullName>
    </submittedName>
</protein>
<dbReference type="Pfam" id="PF13641">
    <property type="entry name" value="Glyco_tranf_2_3"/>
    <property type="match status" value="1"/>
</dbReference>
<sequence length="407" mass="47152">MNLPVYYYVLGTPLGVLGLFRWACWLVRRVPAVLYRPFLEEHRLSMSLVVPVYQEDPEIFAAAIESWLANDVEEIILVIDASDRTCQEIARRYPVTVVITTVPGKRDALRRGWRRATSDLVALVDSDTLWASDVAREVCKPFADPRIGGVGTRQSVYGSKGFLARITDMFLDHRYFDENASQSLLGKAVSCLSGRTAVYRRELLLEIEDDFMDETFWGVPCLSGDDKRLTTLVLERGHLTYMQRTAEVWSTFPDRWRIFFRQRLRWARNTWRSDLRALSKPWVWRHPFLAYTMIDKGLASFTLLLGPIFMIVALATQNWIFAGVLALWWQISRSAKLLPHIRRRPSSFFLVPGYVVVSWLMALIKLQALMTIRRQRWLTREVAVENGEVVRTSEPEQHPQRRTEIAV</sequence>
<organism evidence="7 8">
    <name type="scientific">Pseudonocardia kunmingensis</name>
    <dbReference type="NCBI Taxonomy" id="630975"/>
    <lineage>
        <taxon>Bacteria</taxon>
        <taxon>Bacillati</taxon>
        <taxon>Actinomycetota</taxon>
        <taxon>Actinomycetes</taxon>
        <taxon>Pseudonocardiales</taxon>
        <taxon>Pseudonocardiaceae</taxon>
        <taxon>Pseudonocardia</taxon>
    </lineage>
</organism>
<proteinExistence type="predicted"/>
<keyword evidence="3" id="KW-0328">Glycosyltransferase</keyword>
<evidence type="ECO:0000256" key="6">
    <source>
        <dbReference type="SAM" id="Phobius"/>
    </source>
</evidence>
<evidence type="ECO:0000256" key="3">
    <source>
        <dbReference type="ARBA" id="ARBA00022676"/>
    </source>
</evidence>